<proteinExistence type="predicted"/>
<dbReference type="Proteomes" id="UP000463051">
    <property type="component" value="Unassembled WGS sequence"/>
</dbReference>
<gene>
    <name evidence="1" type="ORF">GJB61_24010</name>
</gene>
<evidence type="ECO:0000313" key="2">
    <source>
        <dbReference type="Proteomes" id="UP000463051"/>
    </source>
</evidence>
<accession>A0A7X2HAW4</accession>
<dbReference type="AlphaFoldDB" id="A0A7X2HAW4"/>
<reference evidence="1 2" key="1">
    <citation type="submission" date="2019-11" db="EMBL/GenBank/DDBJ databases">
        <title>Paenibacillus monticola sp. nov., a novel PGPR strain isolated from mountain sample in China.</title>
        <authorList>
            <person name="Zhao Q."/>
            <person name="Li H.-P."/>
            <person name="Zhang J.-L."/>
        </authorList>
    </citation>
    <scope>NUCLEOTIDE SEQUENCE [LARGE SCALE GENOMIC DNA]</scope>
    <source>
        <strain evidence="1 2">LC-T2</strain>
    </source>
</reference>
<organism evidence="1 2">
    <name type="scientific">Paenibacillus monticola</name>
    <dbReference type="NCBI Taxonomy" id="2666075"/>
    <lineage>
        <taxon>Bacteria</taxon>
        <taxon>Bacillati</taxon>
        <taxon>Bacillota</taxon>
        <taxon>Bacilli</taxon>
        <taxon>Bacillales</taxon>
        <taxon>Paenibacillaceae</taxon>
        <taxon>Paenibacillus</taxon>
    </lineage>
</organism>
<protein>
    <submittedName>
        <fullName evidence="1">Uncharacterized protein</fullName>
    </submittedName>
</protein>
<dbReference type="EMBL" id="WJXB01000011">
    <property type="protein sequence ID" value="MRN56043.1"/>
    <property type="molecule type" value="Genomic_DNA"/>
</dbReference>
<sequence>MKDFSIIEVSEFVGDFFEKVRTRDYNGSSIEAATRCFYEYEPIMNDGITEKIIFTLYILDSMLKEDNRIYVGQYNLIFDAVEKVLGGGVELDLCVEEKEKVILLADKLKGQLSQMEITYDPKEQ</sequence>
<name>A0A7X2HAW4_9BACL</name>
<comment type="caution">
    <text evidence="1">The sequence shown here is derived from an EMBL/GenBank/DDBJ whole genome shotgun (WGS) entry which is preliminary data.</text>
</comment>
<evidence type="ECO:0000313" key="1">
    <source>
        <dbReference type="EMBL" id="MRN56043.1"/>
    </source>
</evidence>
<keyword evidence="2" id="KW-1185">Reference proteome</keyword>
<dbReference type="RefSeq" id="WP_154121532.1">
    <property type="nucleotide sequence ID" value="NZ_WJXB01000011.1"/>
</dbReference>